<dbReference type="AlphaFoldDB" id="A0A399SEB7"/>
<feature type="compositionally biased region" description="Basic and acidic residues" evidence="1">
    <location>
        <begin position="1"/>
        <end position="21"/>
    </location>
</feature>
<sequence length="196" mass="22257">MDYRNDRNRLLGPNESKHESEQTTSNRSGMNTGSAWSNPTEKQSGFSYYGRDNASMRGNDYYGSQGFGKDYSRRNFSTSTFGQRTHGEQSGSATYNSKDRAYGEGAPYGHSSYGQEHSQSYTDFMDHNYGYLPVDGKGRSKGYNKGFSGYGETGYGATNYNDRDLDRERRVFGNAKSAKSYTWLNQRYSENDGRRR</sequence>
<evidence type="ECO:0000256" key="1">
    <source>
        <dbReference type="SAM" id="MobiDB-lite"/>
    </source>
</evidence>
<proteinExistence type="predicted"/>
<dbReference type="Proteomes" id="UP000266005">
    <property type="component" value="Unassembled WGS sequence"/>
</dbReference>
<dbReference type="RefSeq" id="WP_119430319.1">
    <property type="nucleotide sequence ID" value="NZ_QWGE01000001.1"/>
</dbReference>
<organism evidence="2 3">
    <name type="scientific">Pontibacter oryzae</name>
    <dbReference type="NCBI Taxonomy" id="2304593"/>
    <lineage>
        <taxon>Bacteria</taxon>
        <taxon>Pseudomonadati</taxon>
        <taxon>Bacteroidota</taxon>
        <taxon>Cytophagia</taxon>
        <taxon>Cytophagales</taxon>
        <taxon>Hymenobacteraceae</taxon>
        <taxon>Pontibacter</taxon>
    </lineage>
</organism>
<feature type="compositionally biased region" description="Polar residues" evidence="1">
    <location>
        <begin position="22"/>
        <end position="46"/>
    </location>
</feature>
<feature type="compositionally biased region" description="Polar residues" evidence="1">
    <location>
        <begin position="74"/>
        <end position="96"/>
    </location>
</feature>
<gene>
    <name evidence="2" type="ORF">D1627_00765</name>
</gene>
<dbReference type="EMBL" id="QWGE01000001">
    <property type="protein sequence ID" value="RIJ42436.1"/>
    <property type="molecule type" value="Genomic_DNA"/>
</dbReference>
<evidence type="ECO:0000313" key="3">
    <source>
        <dbReference type="Proteomes" id="UP000266005"/>
    </source>
</evidence>
<name>A0A399SEB7_9BACT</name>
<comment type="caution">
    <text evidence="2">The sequence shown here is derived from an EMBL/GenBank/DDBJ whole genome shotgun (WGS) entry which is preliminary data.</text>
</comment>
<keyword evidence="3" id="KW-1185">Reference proteome</keyword>
<feature type="region of interest" description="Disordered" evidence="1">
    <location>
        <begin position="1"/>
        <end position="115"/>
    </location>
</feature>
<dbReference type="OrthoDB" id="850974at2"/>
<protein>
    <submittedName>
        <fullName evidence="2">Uncharacterized protein</fullName>
    </submittedName>
</protein>
<reference evidence="3" key="1">
    <citation type="submission" date="2018-08" db="EMBL/GenBank/DDBJ databases">
        <title>Mucilaginibacter sp. MYSH2.</title>
        <authorList>
            <person name="Seo T."/>
        </authorList>
    </citation>
    <scope>NUCLEOTIDE SEQUENCE [LARGE SCALE GENOMIC DNA]</scope>
    <source>
        <strain evidence="3">KIRAN</strain>
    </source>
</reference>
<evidence type="ECO:0000313" key="2">
    <source>
        <dbReference type="EMBL" id="RIJ42436.1"/>
    </source>
</evidence>
<accession>A0A399SEB7</accession>